<accession>A0ABY7ENM0</accession>
<reference evidence="2" key="1">
    <citation type="submission" date="2022-11" db="EMBL/GenBank/DDBJ databases">
        <title>Centuries of genome instability and evolution in soft-shell clam transmissible cancer (bioRxiv).</title>
        <authorList>
            <person name="Hart S.F.M."/>
            <person name="Yonemitsu M.A."/>
            <person name="Giersch R.M."/>
            <person name="Beal B.F."/>
            <person name="Arriagada G."/>
            <person name="Davis B.W."/>
            <person name="Ostrander E.A."/>
            <person name="Goff S.P."/>
            <person name="Metzger M.J."/>
        </authorList>
    </citation>
    <scope>NUCLEOTIDE SEQUENCE</scope>
    <source>
        <strain evidence="2">MELC-2E11</strain>
        <tissue evidence="2">Siphon/mantle</tissue>
    </source>
</reference>
<keyword evidence="1" id="KW-0472">Membrane</keyword>
<dbReference type="EMBL" id="CP111018">
    <property type="protein sequence ID" value="WAR10326.1"/>
    <property type="molecule type" value="Genomic_DNA"/>
</dbReference>
<sequence>MFPLPYKYVSGLVYFIPFLNLIEAVRLVYFIPILNLIEAVSLVYFIPILNLIEAVSGRGKIREQGE</sequence>
<keyword evidence="1" id="KW-1133">Transmembrane helix</keyword>
<keyword evidence="1" id="KW-0812">Transmembrane</keyword>
<keyword evidence="3" id="KW-1185">Reference proteome</keyword>
<protein>
    <submittedName>
        <fullName evidence="2">Uncharacterized protein</fullName>
    </submittedName>
</protein>
<evidence type="ECO:0000313" key="3">
    <source>
        <dbReference type="Proteomes" id="UP001164746"/>
    </source>
</evidence>
<organism evidence="2 3">
    <name type="scientific">Mya arenaria</name>
    <name type="common">Soft-shell clam</name>
    <dbReference type="NCBI Taxonomy" id="6604"/>
    <lineage>
        <taxon>Eukaryota</taxon>
        <taxon>Metazoa</taxon>
        <taxon>Spiralia</taxon>
        <taxon>Lophotrochozoa</taxon>
        <taxon>Mollusca</taxon>
        <taxon>Bivalvia</taxon>
        <taxon>Autobranchia</taxon>
        <taxon>Heteroconchia</taxon>
        <taxon>Euheterodonta</taxon>
        <taxon>Imparidentia</taxon>
        <taxon>Neoheterodontei</taxon>
        <taxon>Myida</taxon>
        <taxon>Myoidea</taxon>
        <taxon>Myidae</taxon>
        <taxon>Mya</taxon>
    </lineage>
</organism>
<dbReference type="Proteomes" id="UP001164746">
    <property type="component" value="Chromosome 7"/>
</dbReference>
<evidence type="ECO:0000256" key="1">
    <source>
        <dbReference type="SAM" id="Phobius"/>
    </source>
</evidence>
<evidence type="ECO:0000313" key="2">
    <source>
        <dbReference type="EMBL" id="WAR10326.1"/>
    </source>
</evidence>
<gene>
    <name evidence="2" type="ORF">MAR_035402</name>
</gene>
<feature type="transmembrane region" description="Helical" evidence="1">
    <location>
        <begin position="27"/>
        <end position="52"/>
    </location>
</feature>
<proteinExistence type="predicted"/>
<name>A0ABY7ENM0_MYAAR</name>